<protein>
    <submittedName>
        <fullName evidence="2">Uncharacterized protein</fullName>
    </submittedName>
</protein>
<dbReference type="EMBL" id="KK100374">
    <property type="protein sequence ID" value="KIZ06414.1"/>
    <property type="molecule type" value="Genomic_DNA"/>
</dbReference>
<evidence type="ECO:0000256" key="1">
    <source>
        <dbReference type="SAM" id="MobiDB-lite"/>
    </source>
</evidence>
<reference evidence="2 3" key="1">
    <citation type="journal article" date="2013" name="BMC Genomics">
        <title>Reconstruction of the lipid metabolism for the microalga Monoraphidium neglectum from its genome sequence reveals characteristics suitable for biofuel production.</title>
        <authorList>
            <person name="Bogen C."/>
            <person name="Al-Dilaimi A."/>
            <person name="Albersmeier A."/>
            <person name="Wichmann J."/>
            <person name="Grundmann M."/>
            <person name="Rupp O."/>
            <person name="Lauersen K.J."/>
            <person name="Blifernez-Klassen O."/>
            <person name="Kalinowski J."/>
            <person name="Goesmann A."/>
            <person name="Mussgnug J.H."/>
            <person name="Kruse O."/>
        </authorList>
    </citation>
    <scope>NUCLEOTIDE SEQUENCE [LARGE SCALE GENOMIC DNA]</scope>
    <source>
        <strain evidence="2 3">SAG 48.87</strain>
    </source>
</reference>
<keyword evidence="3" id="KW-1185">Reference proteome</keyword>
<dbReference type="Proteomes" id="UP000054498">
    <property type="component" value="Unassembled WGS sequence"/>
</dbReference>
<accession>A0A0D2LIX6</accession>
<sequence>MKSLVGRSAIAFQPAQRPRGLRDAFAAAASPPCHRRPVTRASPAAPARPSPGQRPRPSGATPSAVTAQAPVLAPTLAAAAAAASAVGRDPWSLVGFRIALDMAVPIMELWIAFKLLDWLATRLKKGIDARMAGDGSLMDELGNRATLVGLLLLSLRKPASYMLPPLVFIYLASPW</sequence>
<name>A0A0D2LIX6_9CHLO</name>
<proteinExistence type="predicted"/>
<feature type="compositionally biased region" description="Low complexity" evidence="1">
    <location>
        <begin position="55"/>
        <end position="65"/>
    </location>
</feature>
<feature type="region of interest" description="Disordered" evidence="1">
    <location>
        <begin position="16"/>
        <end position="65"/>
    </location>
</feature>
<dbReference type="KEGG" id="mng:MNEG_1531"/>
<evidence type="ECO:0000313" key="2">
    <source>
        <dbReference type="EMBL" id="KIZ06414.1"/>
    </source>
</evidence>
<dbReference type="GeneID" id="25732958"/>
<dbReference type="AlphaFoldDB" id="A0A0D2LIX6"/>
<dbReference type="RefSeq" id="XP_013905433.1">
    <property type="nucleotide sequence ID" value="XM_014049979.1"/>
</dbReference>
<evidence type="ECO:0000313" key="3">
    <source>
        <dbReference type="Proteomes" id="UP000054498"/>
    </source>
</evidence>
<gene>
    <name evidence="2" type="ORF">MNEG_1531</name>
</gene>
<organism evidence="2 3">
    <name type="scientific">Monoraphidium neglectum</name>
    <dbReference type="NCBI Taxonomy" id="145388"/>
    <lineage>
        <taxon>Eukaryota</taxon>
        <taxon>Viridiplantae</taxon>
        <taxon>Chlorophyta</taxon>
        <taxon>core chlorophytes</taxon>
        <taxon>Chlorophyceae</taxon>
        <taxon>CS clade</taxon>
        <taxon>Sphaeropleales</taxon>
        <taxon>Selenastraceae</taxon>
        <taxon>Monoraphidium</taxon>
    </lineage>
</organism>